<dbReference type="EMBL" id="AKHW03006817">
    <property type="protein sequence ID" value="KYO18343.1"/>
    <property type="molecule type" value="Genomic_DNA"/>
</dbReference>
<keyword evidence="3" id="KW-0812">Transmembrane</keyword>
<accession>A0A151M1F3</accession>
<dbReference type="AlphaFoldDB" id="A0A151M1F3"/>
<sequence>MIWWLKNKKSTAVMNEPVITYSDLKCDPSKRQKHGDKARQKKTATYSELKFQNLPEQQRSERAQQTECRETEGSLNLGWRNKDPSATPLHWQLATLVLGVLCLILLISTGFLFYQVNDWPWEHRNRTEQQRHHSQQLTTCQPQSTGCPDMPQDLPPHQGEQCPSRWSRMKDKSYLFSPEKRTWAQCKSSCISQAAELLMVDNQEERDFINHELFQYYEDHNSAVYYHRFWIGLSYNSETRKWVWVDGSVLSSSLFDLPDLSHASYEGGACVYVQGGTAKPGDCELTQFCICGKRRESSGEKKLD</sequence>
<dbReference type="InterPro" id="IPR042808">
    <property type="entry name" value="CLEC7A"/>
</dbReference>
<dbReference type="InterPro" id="IPR016186">
    <property type="entry name" value="C-type_lectin-like/link_sf"/>
</dbReference>
<evidence type="ECO:0000313" key="5">
    <source>
        <dbReference type="EMBL" id="KYO18343.1"/>
    </source>
</evidence>
<gene>
    <name evidence="5" type="ORF">Y1Q_0008475</name>
</gene>
<dbReference type="InterPro" id="IPR033992">
    <property type="entry name" value="NKR-like_CTLD"/>
</dbReference>
<dbReference type="InterPro" id="IPR001304">
    <property type="entry name" value="C-type_lectin-like"/>
</dbReference>
<evidence type="ECO:0000256" key="2">
    <source>
        <dbReference type="ARBA" id="ARBA00022734"/>
    </source>
</evidence>
<evidence type="ECO:0000256" key="1">
    <source>
        <dbReference type="ARBA" id="ARBA00004167"/>
    </source>
</evidence>
<dbReference type="PANTHER" id="PTHR47218">
    <property type="entry name" value="C-TYPE LECTIN DOMAIN FAMILY 7 MEMBER A"/>
    <property type="match status" value="1"/>
</dbReference>
<keyword evidence="3" id="KW-1133">Transmembrane helix</keyword>
<feature type="transmembrane region" description="Helical" evidence="3">
    <location>
        <begin position="89"/>
        <end position="114"/>
    </location>
</feature>
<keyword evidence="2" id="KW-0430">Lectin</keyword>
<protein>
    <recommendedName>
        <fullName evidence="4">C-type lectin domain-containing protein</fullName>
    </recommendedName>
</protein>
<evidence type="ECO:0000259" key="4">
    <source>
        <dbReference type="PROSITE" id="PS50041"/>
    </source>
</evidence>
<dbReference type="PANTHER" id="PTHR47218:SF2">
    <property type="entry name" value="C-TYPE LECTIN DOMAIN-CONTAINING PROTEIN"/>
    <property type="match status" value="1"/>
</dbReference>
<organism evidence="5 6">
    <name type="scientific">Alligator mississippiensis</name>
    <name type="common">American alligator</name>
    <dbReference type="NCBI Taxonomy" id="8496"/>
    <lineage>
        <taxon>Eukaryota</taxon>
        <taxon>Metazoa</taxon>
        <taxon>Chordata</taxon>
        <taxon>Craniata</taxon>
        <taxon>Vertebrata</taxon>
        <taxon>Euteleostomi</taxon>
        <taxon>Archelosauria</taxon>
        <taxon>Archosauria</taxon>
        <taxon>Crocodylia</taxon>
        <taxon>Alligatoridae</taxon>
        <taxon>Alligatorinae</taxon>
        <taxon>Alligator</taxon>
    </lineage>
</organism>
<dbReference type="Gene3D" id="3.10.100.10">
    <property type="entry name" value="Mannose-Binding Protein A, subunit A"/>
    <property type="match status" value="1"/>
</dbReference>
<evidence type="ECO:0000313" key="6">
    <source>
        <dbReference type="Proteomes" id="UP000050525"/>
    </source>
</evidence>
<evidence type="ECO:0000256" key="3">
    <source>
        <dbReference type="SAM" id="Phobius"/>
    </source>
</evidence>
<dbReference type="GO" id="GO:0016020">
    <property type="term" value="C:membrane"/>
    <property type="evidence" value="ECO:0007669"/>
    <property type="project" value="UniProtKB-SubCell"/>
</dbReference>
<comment type="caution">
    <text evidence="5">The sequence shown here is derived from an EMBL/GenBank/DDBJ whole genome shotgun (WGS) entry which is preliminary data.</text>
</comment>
<keyword evidence="6" id="KW-1185">Reference proteome</keyword>
<dbReference type="GO" id="GO:0001872">
    <property type="term" value="F:(1-&gt;3)-beta-D-glucan binding"/>
    <property type="evidence" value="ECO:0007669"/>
    <property type="project" value="InterPro"/>
</dbReference>
<reference evidence="5 6" key="1">
    <citation type="journal article" date="2012" name="Genome Biol.">
        <title>Sequencing three crocodilian genomes to illuminate the evolution of archosaurs and amniotes.</title>
        <authorList>
            <person name="St John J.A."/>
            <person name="Braun E.L."/>
            <person name="Isberg S.R."/>
            <person name="Miles L.G."/>
            <person name="Chong A.Y."/>
            <person name="Gongora J."/>
            <person name="Dalzell P."/>
            <person name="Moran C."/>
            <person name="Bed'hom B."/>
            <person name="Abzhanov A."/>
            <person name="Burgess S.C."/>
            <person name="Cooksey A.M."/>
            <person name="Castoe T.A."/>
            <person name="Crawford N.G."/>
            <person name="Densmore L.D."/>
            <person name="Drew J.C."/>
            <person name="Edwards S.V."/>
            <person name="Faircloth B.C."/>
            <person name="Fujita M.K."/>
            <person name="Greenwold M.J."/>
            <person name="Hoffmann F.G."/>
            <person name="Howard J.M."/>
            <person name="Iguchi T."/>
            <person name="Janes D.E."/>
            <person name="Khan S.Y."/>
            <person name="Kohno S."/>
            <person name="de Koning A.J."/>
            <person name="Lance S.L."/>
            <person name="McCarthy F.M."/>
            <person name="McCormack J.E."/>
            <person name="Merchant M.E."/>
            <person name="Peterson D.G."/>
            <person name="Pollock D.D."/>
            <person name="Pourmand N."/>
            <person name="Raney B.J."/>
            <person name="Roessler K.A."/>
            <person name="Sanford J.R."/>
            <person name="Sawyer R.H."/>
            <person name="Schmidt C.J."/>
            <person name="Triplett E.W."/>
            <person name="Tuberville T.D."/>
            <person name="Venegas-Anaya M."/>
            <person name="Howard J.T."/>
            <person name="Jarvis E.D."/>
            <person name="Guillette L.J.Jr."/>
            <person name="Glenn T.C."/>
            <person name="Green R.E."/>
            <person name="Ray D.A."/>
        </authorList>
    </citation>
    <scope>NUCLEOTIDE SEQUENCE [LARGE SCALE GENOMIC DNA]</scope>
    <source>
        <strain evidence="5">KSC_2009_1</strain>
    </source>
</reference>
<dbReference type="SUPFAM" id="SSF56436">
    <property type="entry name" value="C-type lectin-like"/>
    <property type="match status" value="1"/>
</dbReference>
<name>A0A151M1F3_ALLMI</name>
<comment type="subcellular location">
    <subcellularLocation>
        <location evidence="1">Membrane</location>
        <topology evidence="1">Single-pass membrane protein</topology>
    </subcellularLocation>
</comment>
<keyword evidence="3" id="KW-0472">Membrane</keyword>
<dbReference type="Proteomes" id="UP000050525">
    <property type="component" value="Unassembled WGS sequence"/>
</dbReference>
<proteinExistence type="predicted"/>
<dbReference type="CDD" id="cd03593">
    <property type="entry name" value="CLECT_NK_receptors_like"/>
    <property type="match status" value="1"/>
</dbReference>
<dbReference type="GO" id="GO:0071226">
    <property type="term" value="P:cellular response to molecule of fungal origin"/>
    <property type="evidence" value="ECO:0007669"/>
    <property type="project" value="InterPro"/>
</dbReference>
<feature type="domain" description="C-type lectin" evidence="4">
    <location>
        <begin position="169"/>
        <end position="292"/>
    </location>
</feature>
<dbReference type="InterPro" id="IPR016187">
    <property type="entry name" value="CTDL_fold"/>
</dbReference>
<dbReference type="Pfam" id="PF00059">
    <property type="entry name" value="Lectin_C"/>
    <property type="match status" value="1"/>
</dbReference>
<dbReference type="SMART" id="SM00034">
    <property type="entry name" value="CLECT"/>
    <property type="match status" value="1"/>
</dbReference>
<dbReference type="PROSITE" id="PS50041">
    <property type="entry name" value="C_TYPE_LECTIN_2"/>
    <property type="match status" value="1"/>
</dbReference>